<protein>
    <submittedName>
        <fullName evidence="6">ATP-grasp domain-containing protein</fullName>
    </submittedName>
</protein>
<dbReference type="Gene3D" id="3.30.1490.20">
    <property type="entry name" value="ATP-grasp fold, A domain"/>
    <property type="match status" value="1"/>
</dbReference>
<evidence type="ECO:0000256" key="1">
    <source>
        <dbReference type="ARBA" id="ARBA00022598"/>
    </source>
</evidence>
<dbReference type="EMBL" id="RPDH01000001">
    <property type="protein sequence ID" value="RPE13232.1"/>
    <property type="molecule type" value="Genomic_DNA"/>
</dbReference>
<gene>
    <name evidence="6" type="ORF">EGT74_06800</name>
</gene>
<dbReference type="PANTHER" id="PTHR43585">
    <property type="entry name" value="FUMIPYRROLE BIOSYNTHESIS PROTEIN C"/>
    <property type="match status" value="1"/>
</dbReference>
<organism evidence="6 7">
    <name type="scientific">Chitinophaga lutea</name>
    <dbReference type="NCBI Taxonomy" id="2488634"/>
    <lineage>
        <taxon>Bacteria</taxon>
        <taxon>Pseudomonadati</taxon>
        <taxon>Bacteroidota</taxon>
        <taxon>Chitinophagia</taxon>
        <taxon>Chitinophagales</taxon>
        <taxon>Chitinophagaceae</taxon>
        <taxon>Chitinophaga</taxon>
    </lineage>
</organism>
<evidence type="ECO:0000313" key="6">
    <source>
        <dbReference type="EMBL" id="RPE13232.1"/>
    </source>
</evidence>
<proteinExistence type="predicted"/>
<keyword evidence="2 4" id="KW-0547">Nucleotide-binding</keyword>
<feature type="domain" description="ATP-grasp" evidence="5">
    <location>
        <begin position="121"/>
        <end position="323"/>
    </location>
</feature>
<dbReference type="PROSITE" id="PS50975">
    <property type="entry name" value="ATP_GRASP"/>
    <property type="match status" value="1"/>
</dbReference>
<sequence length="353" mass="38991">MNQIKVLVTGVGGGGLGEQTLKALKLSKLPLDIIAADVTPISKGLSQVKRAFIVPPASSSNYINEVLSICAAEKVNVLFCGSEAELKKLSKHRQQIIDAGIFFPINNDKVIATCLDKFKTAEFFRENNIPYPKTYKITCLSDIDQIGTFPLVLKPNTGAGGSANTMIVQSKDELFAFVKYLLGFYNEFVAQEYVGDPESEYTVGVLSDMNGKLINSIAINRFISSGLGNRIKVKNTSGRSELGEHLIISSGISQGEIGRFPLVTKQCEEIAQKIGSTGPLNIQCRLVNGKVYIFEINPRYSGTSSMRAMVGFNEPDLMIRHHYLNEPIKRNFEYDEGYVIRGLDEEYLPKKDK</sequence>
<dbReference type="GO" id="GO:0046872">
    <property type="term" value="F:metal ion binding"/>
    <property type="evidence" value="ECO:0007669"/>
    <property type="project" value="InterPro"/>
</dbReference>
<dbReference type="NCBIfam" id="NF009402">
    <property type="entry name" value="PRK12767.1-1"/>
    <property type="match status" value="1"/>
</dbReference>
<dbReference type="OrthoDB" id="650389at2"/>
<evidence type="ECO:0000256" key="3">
    <source>
        <dbReference type="ARBA" id="ARBA00022840"/>
    </source>
</evidence>
<dbReference type="InterPro" id="IPR011761">
    <property type="entry name" value="ATP-grasp"/>
</dbReference>
<name>A0A3N4PWY2_9BACT</name>
<keyword evidence="7" id="KW-1185">Reference proteome</keyword>
<dbReference type="InterPro" id="IPR013815">
    <property type="entry name" value="ATP_grasp_subdomain_1"/>
</dbReference>
<dbReference type="GO" id="GO:0005524">
    <property type="term" value="F:ATP binding"/>
    <property type="evidence" value="ECO:0007669"/>
    <property type="project" value="UniProtKB-UniRule"/>
</dbReference>
<dbReference type="Gene3D" id="3.40.50.20">
    <property type="match status" value="1"/>
</dbReference>
<dbReference type="Proteomes" id="UP000278351">
    <property type="component" value="Unassembled WGS sequence"/>
</dbReference>
<accession>A0A3N4PWY2</accession>
<dbReference type="GO" id="GO:0016874">
    <property type="term" value="F:ligase activity"/>
    <property type="evidence" value="ECO:0007669"/>
    <property type="project" value="UniProtKB-KW"/>
</dbReference>
<dbReference type="Pfam" id="PF21360">
    <property type="entry name" value="PylC-like_N"/>
    <property type="match status" value="1"/>
</dbReference>
<dbReference type="AlphaFoldDB" id="A0A3N4PWY2"/>
<dbReference type="InterPro" id="IPR003806">
    <property type="entry name" value="ATP-grasp_PylC-type"/>
</dbReference>
<keyword evidence="3 4" id="KW-0067">ATP-binding</keyword>
<dbReference type="Pfam" id="PF02655">
    <property type="entry name" value="ATP-grasp_3"/>
    <property type="match status" value="1"/>
</dbReference>
<keyword evidence="1" id="KW-0436">Ligase</keyword>
<dbReference type="RefSeq" id="WP_123845750.1">
    <property type="nucleotide sequence ID" value="NZ_RPDH01000001.1"/>
</dbReference>
<dbReference type="InterPro" id="IPR052032">
    <property type="entry name" value="ATP-dep_AA_Ligase"/>
</dbReference>
<evidence type="ECO:0000256" key="4">
    <source>
        <dbReference type="PROSITE-ProRule" id="PRU00409"/>
    </source>
</evidence>
<evidence type="ECO:0000259" key="5">
    <source>
        <dbReference type="PROSITE" id="PS50975"/>
    </source>
</evidence>
<evidence type="ECO:0000313" key="7">
    <source>
        <dbReference type="Proteomes" id="UP000278351"/>
    </source>
</evidence>
<dbReference type="PANTHER" id="PTHR43585:SF2">
    <property type="entry name" value="ATP-GRASP ENZYME FSQD"/>
    <property type="match status" value="1"/>
</dbReference>
<dbReference type="SUPFAM" id="SSF56059">
    <property type="entry name" value="Glutathione synthetase ATP-binding domain-like"/>
    <property type="match status" value="1"/>
</dbReference>
<dbReference type="InterPro" id="IPR048764">
    <property type="entry name" value="PylC_N"/>
</dbReference>
<reference evidence="6 7" key="1">
    <citation type="submission" date="2018-11" db="EMBL/GenBank/DDBJ databases">
        <title>Chitinophaga lutea sp.nov., isolate from arsenic contaminated soil.</title>
        <authorList>
            <person name="Zong Y."/>
        </authorList>
    </citation>
    <scope>NUCLEOTIDE SEQUENCE [LARGE SCALE GENOMIC DNA]</scope>
    <source>
        <strain evidence="6 7">ZY74</strain>
    </source>
</reference>
<comment type="caution">
    <text evidence="6">The sequence shown here is derived from an EMBL/GenBank/DDBJ whole genome shotgun (WGS) entry which is preliminary data.</text>
</comment>
<evidence type="ECO:0000256" key="2">
    <source>
        <dbReference type="ARBA" id="ARBA00022741"/>
    </source>
</evidence>
<dbReference type="Gene3D" id="3.30.470.20">
    <property type="entry name" value="ATP-grasp fold, B domain"/>
    <property type="match status" value="1"/>
</dbReference>